<feature type="transmembrane region" description="Helical" evidence="2">
    <location>
        <begin position="963"/>
        <end position="982"/>
    </location>
</feature>
<feature type="transmembrane region" description="Helical" evidence="2">
    <location>
        <begin position="1032"/>
        <end position="1050"/>
    </location>
</feature>
<protein>
    <submittedName>
        <fullName evidence="3">Fe2+/Zn2+ uptake regulation protein</fullName>
    </submittedName>
</protein>
<feature type="transmembrane region" description="Helical" evidence="2">
    <location>
        <begin position="782"/>
        <end position="800"/>
    </location>
</feature>
<feature type="transmembrane region" description="Helical" evidence="2">
    <location>
        <begin position="49"/>
        <end position="70"/>
    </location>
</feature>
<feature type="transmembrane region" description="Helical" evidence="2">
    <location>
        <begin position="82"/>
        <end position="103"/>
    </location>
</feature>
<feature type="transmembrane region" description="Helical" evidence="2">
    <location>
        <begin position="989"/>
        <end position="1012"/>
    </location>
</feature>
<feature type="transmembrane region" description="Helical" evidence="2">
    <location>
        <begin position="215"/>
        <end position="233"/>
    </location>
</feature>
<keyword evidence="2" id="KW-1133">Transmembrane helix</keyword>
<dbReference type="Proteomes" id="UP000785653">
    <property type="component" value="Unassembled WGS sequence"/>
</dbReference>
<feature type="transmembrane region" description="Helical" evidence="2">
    <location>
        <begin position="927"/>
        <end position="951"/>
    </location>
</feature>
<keyword evidence="2" id="KW-0812">Transmembrane</keyword>
<feature type="transmembrane region" description="Helical" evidence="2">
    <location>
        <begin position="537"/>
        <end position="559"/>
    </location>
</feature>
<feature type="transmembrane region" description="Helical" evidence="2">
    <location>
        <begin position="580"/>
        <end position="598"/>
    </location>
</feature>
<organism evidence="3 4">
    <name type="scientific">Rothia mucilaginosa</name>
    <dbReference type="NCBI Taxonomy" id="43675"/>
    <lineage>
        <taxon>Bacteria</taxon>
        <taxon>Bacillati</taxon>
        <taxon>Actinomycetota</taxon>
        <taxon>Actinomycetes</taxon>
        <taxon>Micrococcales</taxon>
        <taxon>Micrococcaceae</taxon>
        <taxon>Rothia</taxon>
    </lineage>
</organism>
<evidence type="ECO:0000313" key="4">
    <source>
        <dbReference type="Proteomes" id="UP000785653"/>
    </source>
</evidence>
<feature type="transmembrane region" description="Helical" evidence="2">
    <location>
        <begin position="16"/>
        <end position="37"/>
    </location>
</feature>
<feature type="transmembrane region" description="Helical" evidence="2">
    <location>
        <begin position="262"/>
        <end position="285"/>
    </location>
</feature>
<feature type="transmembrane region" description="Helical" evidence="2">
    <location>
        <begin position="394"/>
        <end position="413"/>
    </location>
</feature>
<feature type="transmembrane region" description="Helical" evidence="2">
    <location>
        <begin position="726"/>
        <end position="745"/>
    </location>
</feature>
<feature type="transmembrane region" description="Helical" evidence="2">
    <location>
        <begin position="419"/>
        <end position="435"/>
    </location>
</feature>
<feature type="transmembrane region" description="Helical" evidence="2">
    <location>
        <begin position="190"/>
        <end position="209"/>
    </location>
</feature>
<sequence length="1124" mass="121557">MYSHHSPRPQRMNEDLFLNIVLYIGSLLLIGAAALFITSVTSSTDETALIRVLALALGAVVFYGAGLLTYRFVKRLRIASYSFTATGLAFIPLTGIATYILGIWDQGRFIWLITSLIGTAAIIGACTLMRNRVMGYLLISFFISDSLAATRVVELPFVWYFIVLTVVAIVLGLVLHFVPEAAPRGIREGLVDSSRIFVPVTAASIFFFTYEMSSLDMGIAFTVMSVHAILFLCMEGKIDYFVQARIYPLIAVLAFADELNQIVWTPSIFAITVLVTNIVSVYVFVPRVRTMANAQLPAQHQEATVSKIPWSSSAAQLPREKFEWLPTYDAGFGLFLLSCAFVAALAIASPYVESGWAELLPYVQTPHTIFPASWGIGIFYLISCLTYRKALRPMALLALSALLPCIALLINIANGNTQGDFYLFFGASTIIYILSRSDVKLRFAGSMMSTLGYALGFFLLATTLFPDMQPIEMRLVFALVFALAGLLIFALPSAEAQGIPGLRRTPEGLAYLFLGSLSLLASMFVDITVKTIAQHFWAYFGMFSAALLLLSLLAILLLGRIFGISNRDDMRYTLLVLTRIGLYGLLLIGLVGTLYYRSALAAVITGTLDIAGYTLWVAVLPTLITVLYAVLGLMLPPRSAIRTEILTVSRLPICWSLLLLSMNNDVKTMVVHFFFVALMAAQTLYSVLLYARTRRIAELYIATGVFTVAACYSAFTGGLLYLEDPLLSVGAPALLIAVWGVGVALKVPYLQPGASLSVSTFCITALWNVFGVPAPSDHAEFFGYSALLAVVILWVLKALIPRENPVLHPNVRPSIVVQAGSRNVVLPMHGPLPAPTSQFAPRLPLAQGIFGPINYLLMVPALVVLYFATLMGLLSSTHAELNALLWGLSTLCLMSVCRVEHVPTIATTAFCLSISRLMLHYSDAPRIVLVLEIALLIVLAIAAVGVFKNLAAHRPVNEQVSSTLLYCALGLQALLTLVLWRIPTGGPDVILLVLGIGLTLLAGLVLPKAWAYVSAVLVTVDLAISLNGLNPLFLLIISVILIAGVIWRLLARQSGHQDDSGVPSTPVEQTPVSQATVLPPAEGYVGQSPSGQAPQSVNSQSIPPAQTPPLGGGYSVPEGDGRSA</sequence>
<keyword evidence="2" id="KW-0472">Membrane</keyword>
<feature type="transmembrane region" description="Helical" evidence="2">
    <location>
        <begin position="669"/>
        <end position="690"/>
    </location>
</feature>
<feature type="transmembrane region" description="Helical" evidence="2">
    <location>
        <begin position="477"/>
        <end position="496"/>
    </location>
</feature>
<dbReference type="AlphaFoldDB" id="A0A930Q7U5"/>
<feature type="transmembrane region" description="Helical" evidence="2">
    <location>
        <begin position="508"/>
        <end position="525"/>
    </location>
</feature>
<proteinExistence type="predicted"/>
<reference evidence="3" key="1">
    <citation type="submission" date="2020-04" db="EMBL/GenBank/DDBJ databases">
        <title>Deep metagenomics examines the oral microbiome during advanced dental caries in children, revealing novel taxa and co-occurrences with host molecules.</title>
        <authorList>
            <person name="Baker J.L."/>
            <person name="Morton J.T."/>
            <person name="Dinis M."/>
            <person name="Alvarez R."/>
            <person name="Tran N.C."/>
            <person name="Knight R."/>
            <person name="Edlund A."/>
        </authorList>
    </citation>
    <scope>NUCLEOTIDE SEQUENCE</scope>
    <source>
        <strain evidence="3">JCVI_47_bin.3</strain>
    </source>
</reference>
<feature type="transmembrane region" description="Helical" evidence="2">
    <location>
        <begin position="699"/>
        <end position="720"/>
    </location>
</feature>
<feature type="transmembrane region" description="Helical" evidence="2">
    <location>
        <begin position="328"/>
        <end position="348"/>
    </location>
</feature>
<feature type="compositionally biased region" description="Polar residues" evidence="1">
    <location>
        <begin position="1087"/>
        <end position="1104"/>
    </location>
</feature>
<feature type="transmembrane region" description="Helical" evidence="2">
    <location>
        <begin position="645"/>
        <end position="663"/>
    </location>
</feature>
<evidence type="ECO:0000313" key="3">
    <source>
        <dbReference type="EMBL" id="MBF1673284.1"/>
    </source>
</evidence>
<name>A0A930Q7U5_9MICC</name>
<comment type="caution">
    <text evidence="3">The sequence shown here is derived from an EMBL/GenBank/DDBJ whole genome shotgun (WGS) entry which is preliminary data.</text>
</comment>
<feature type="region of interest" description="Disordered" evidence="1">
    <location>
        <begin position="1078"/>
        <end position="1124"/>
    </location>
</feature>
<evidence type="ECO:0000256" key="1">
    <source>
        <dbReference type="SAM" id="MobiDB-lite"/>
    </source>
</evidence>
<feature type="transmembrane region" description="Helical" evidence="2">
    <location>
        <begin position="109"/>
        <end position="128"/>
    </location>
</feature>
<evidence type="ECO:0000256" key="2">
    <source>
        <dbReference type="SAM" id="Phobius"/>
    </source>
</evidence>
<feature type="transmembrane region" description="Helical" evidence="2">
    <location>
        <begin position="752"/>
        <end position="770"/>
    </location>
</feature>
<gene>
    <name evidence="3" type="ORF">HXO65_03645</name>
</gene>
<feature type="transmembrane region" description="Helical" evidence="2">
    <location>
        <begin position="610"/>
        <end position="633"/>
    </location>
</feature>
<feature type="transmembrane region" description="Helical" evidence="2">
    <location>
        <begin position="447"/>
        <end position="465"/>
    </location>
</feature>
<feature type="transmembrane region" description="Helical" evidence="2">
    <location>
        <begin position="855"/>
        <end position="874"/>
    </location>
</feature>
<dbReference type="EMBL" id="JABZXS010000032">
    <property type="protein sequence ID" value="MBF1673284.1"/>
    <property type="molecule type" value="Genomic_DNA"/>
</dbReference>
<feature type="transmembrane region" description="Helical" evidence="2">
    <location>
        <begin position="159"/>
        <end position="178"/>
    </location>
</feature>
<accession>A0A930Q7U5</accession>
<feature type="transmembrane region" description="Helical" evidence="2">
    <location>
        <begin position="368"/>
        <end position="387"/>
    </location>
</feature>